<protein>
    <submittedName>
        <fullName evidence="2">MTP_lip_bd domain-containing protein</fullName>
    </submittedName>
</protein>
<name>A0A0R3S6A0_9BILA</name>
<keyword evidence="1" id="KW-1185">Reference proteome</keyword>
<proteinExistence type="predicted"/>
<evidence type="ECO:0000313" key="1">
    <source>
        <dbReference type="Proteomes" id="UP000050640"/>
    </source>
</evidence>
<sequence>MKTANDMGILSWNDLSILLTSKKRASFPLMQIFVELKGVKSYLLDSESYDSAEDDDSEDPWATAQIGLLNNRNVPVTIFNGYGELINVVWNIDGQPMLLYDVCHLSV</sequence>
<dbReference type="AlphaFoldDB" id="A0A0R3S6A0"/>
<accession>A0A0R3S6A0</accession>
<dbReference type="WBParaSite" id="EEL_0001032201-mRNA-1">
    <property type="protein sequence ID" value="EEL_0001032201-mRNA-1"/>
    <property type="gene ID" value="EEL_0001032201"/>
</dbReference>
<dbReference type="Proteomes" id="UP000050640">
    <property type="component" value="Unplaced"/>
</dbReference>
<dbReference type="STRING" id="1147741.A0A0R3S6A0"/>
<organism evidence="1 2">
    <name type="scientific">Elaeophora elaphi</name>
    <dbReference type="NCBI Taxonomy" id="1147741"/>
    <lineage>
        <taxon>Eukaryota</taxon>
        <taxon>Metazoa</taxon>
        <taxon>Ecdysozoa</taxon>
        <taxon>Nematoda</taxon>
        <taxon>Chromadorea</taxon>
        <taxon>Rhabditida</taxon>
        <taxon>Spirurina</taxon>
        <taxon>Spiruromorpha</taxon>
        <taxon>Filarioidea</taxon>
        <taxon>Onchocercidae</taxon>
        <taxon>Elaeophora</taxon>
    </lineage>
</organism>
<reference evidence="2" key="1">
    <citation type="submission" date="2017-02" db="UniProtKB">
        <authorList>
            <consortium name="WormBaseParasite"/>
        </authorList>
    </citation>
    <scope>IDENTIFICATION</scope>
</reference>
<evidence type="ECO:0000313" key="2">
    <source>
        <dbReference type="WBParaSite" id="EEL_0001032201-mRNA-1"/>
    </source>
</evidence>